<dbReference type="Pfam" id="PF01512">
    <property type="entry name" value="Complex1_51K"/>
    <property type="match status" value="1"/>
</dbReference>
<dbReference type="SUPFAM" id="SSF142019">
    <property type="entry name" value="Nqo1 FMN-binding domain-like"/>
    <property type="match status" value="1"/>
</dbReference>
<evidence type="ECO:0000256" key="4">
    <source>
        <dbReference type="ARBA" id="ARBA00022737"/>
    </source>
</evidence>
<dbReference type="GO" id="GO:0016020">
    <property type="term" value="C:membrane"/>
    <property type="evidence" value="ECO:0007669"/>
    <property type="project" value="InterPro"/>
</dbReference>
<keyword evidence="2" id="KW-0004">4Fe-4S</keyword>
<dbReference type="InterPro" id="IPR010208">
    <property type="entry name" value="Ion_transpt_RnfC/RsxC"/>
</dbReference>
<dbReference type="InterPro" id="IPR037225">
    <property type="entry name" value="Nuo51_FMN-bd_sf"/>
</dbReference>
<organism evidence="11">
    <name type="scientific">bioreactor metagenome</name>
    <dbReference type="NCBI Taxonomy" id="1076179"/>
    <lineage>
        <taxon>unclassified sequences</taxon>
        <taxon>metagenomes</taxon>
        <taxon>ecological metagenomes</taxon>
    </lineage>
</organism>
<evidence type="ECO:0000256" key="6">
    <source>
        <dbReference type="ARBA" id="ARBA00023004"/>
    </source>
</evidence>
<gene>
    <name evidence="11" type="primary">rsxC_11</name>
    <name evidence="11" type="ORF">SDC9_77985</name>
</gene>
<dbReference type="InterPro" id="IPR011538">
    <property type="entry name" value="Nuo51_FMN-bd"/>
</dbReference>
<dbReference type="PROSITE" id="PS00198">
    <property type="entry name" value="4FE4S_FER_1"/>
    <property type="match status" value="1"/>
</dbReference>
<keyword evidence="1" id="KW-0813">Transport</keyword>
<evidence type="ECO:0000256" key="3">
    <source>
        <dbReference type="ARBA" id="ARBA00022723"/>
    </source>
</evidence>
<dbReference type="InterPro" id="IPR009051">
    <property type="entry name" value="Helical_ferredxn"/>
</dbReference>
<dbReference type="SUPFAM" id="SSF142984">
    <property type="entry name" value="Nqo1 middle domain-like"/>
    <property type="match status" value="1"/>
</dbReference>
<protein>
    <submittedName>
        <fullName evidence="11">Electron transport complex subunit RsxC</fullName>
    </submittedName>
</protein>
<keyword evidence="7" id="KW-0411">Iron-sulfur</keyword>
<dbReference type="InterPro" id="IPR017900">
    <property type="entry name" value="4Fe4S_Fe_S_CS"/>
</dbReference>
<feature type="domain" description="NADH-ubiquinone oxidoreductase 51kDa subunit FMN-binding" evidence="8">
    <location>
        <begin position="7"/>
        <end position="149"/>
    </location>
</feature>
<evidence type="ECO:0000256" key="2">
    <source>
        <dbReference type="ARBA" id="ARBA00022485"/>
    </source>
</evidence>
<dbReference type="GO" id="GO:0046872">
    <property type="term" value="F:metal ion binding"/>
    <property type="evidence" value="ECO:0007669"/>
    <property type="project" value="UniProtKB-KW"/>
</dbReference>
<accession>A0A644YSB7</accession>
<name>A0A644YSB7_9ZZZZ</name>
<sequence length="449" mass="48250">MSLTDQIFEAGVVGCGGAGFPTHVKLRAKADYLIINGVECEPLLSTDRFLMRNKTSEILRAAGAAAKETGAEHCVIAMKRTYQDEIAAVKNTIDQSGAEVEIKLLDSFYPVGDEQAVVYEVTGRTVPPGGIPLDVGAVVSNVGTMFAVSEAMDGRSFTHKYLTVAGEVKRPTIEYVPIGTPVSECIALAGGAQQEQFLLVNGGPMMGRPIRFEDIADEVVTKTTSGILAFKEDSYLARKNGMRMREIQMQAASACTQCSFCTQLCPRFLLGNPLEPHKIMRRFAHSSDIRELLSDPVVRSAALCCECGVCTVFACPMGLQPSAVNSMLRKELRAAGIRTDGMSASGPREEREWRKVPSGRIAVRAGVAEYCSKTLDCLICAESHHVSIPLSQGAGMPAEPIVEVGEWVEAGQRIADCPRERLGSNVHASITGVVLEVGERIVIDGGVEP</sequence>
<dbReference type="GO" id="GO:0051539">
    <property type="term" value="F:4 iron, 4 sulfur cluster binding"/>
    <property type="evidence" value="ECO:0007669"/>
    <property type="project" value="UniProtKB-KW"/>
</dbReference>
<dbReference type="InterPro" id="IPR026902">
    <property type="entry name" value="RnfC_N"/>
</dbReference>
<dbReference type="InterPro" id="IPR017054">
    <property type="entry name" value="PduS"/>
</dbReference>
<evidence type="ECO:0000256" key="1">
    <source>
        <dbReference type="ARBA" id="ARBA00022448"/>
    </source>
</evidence>
<dbReference type="PANTHER" id="PTHR43034">
    <property type="entry name" value="ION-TRANSLOCATING OXIDOREDUCTASE COMPLEX SUBUNIT C"/>
    <property type="match status" value="1"/>
</dbReference>
<evidence type="ECO:0000256" key="5">
    <source>
        <dbReference type="ARBA" id="ARBA00022982"/>
    </source>
</evidence>
<dbReference type="Gene3D" id="3.40.50.11540">
    <property type="entry name" value="NADH-ubiquinone oxidoreductase 51kDa subunit"/>
    <property type="match status" value="1"/>
</dbReference>
<evidence type="ECO:0000259" key="10">
    <source>
        <dbReference type="Pfam" id="PF13375"/>
    </source>
</evidence>
<keyword evidence="3" id="KW-0479">Metal-binding</keyword>
<dbReference type="Pfam" id="PF13375">
    <property type="entry name" value="RnfC_N"/>
    <property type="match status" value="1"/>
</dbReference>
<dbReference type="Pfam" id="PF13534">
    <property type="entry name" value="Fer4_17"/>
    <property type="match status" value="1"/>
</dbReference>
<dbReference type="Gene3D" id="1.10.1060.10">
    <property type="entry name" value="Alpha-helical ferredoxin"/>
    <property type="match status" value="1"/>
</dbReference>
<dbReference type="EMBL" id="VSSQ01006071">
    <property type="protein sequence ID" value="MPM31430.1"/>
    <property type="molecule type" value="Genomic_DNA"/>
</dbReference>
<dbReference type="Pfam" id="PF10531">
    <property type="entry name" value="SLBB"/>
    <property type="match status" value="1"/>
</dbReference>
<feature type="domain" description="Soluble ligand binding" evidence="9">
    <location>
        <begin position="162"/>
        <end position="208"/>
    </location>
</feature>
<reference evidence="11" key="1">
    <citation type="submission" date="2019-08" db="EMBL/GenBank/DDBJ databases">
        <authorList>
            <person name="Kucharzyk K."/>
            <person name="Murdoch R.W."/>
            <person name="Higgins S."/>
            <person name="Loffler F."/>
        </authorList>
    </citation>
    <scope>NUCLEOTIDE SEQUENCE</scope>
</reference>
<dbReference type="GO" id="GO:0009055">
    <property type="term" value="F:electron transfer activity"/>
    <property type="evidence" value="ECO:0007669"/>
    <property type="project" value="InterPro"/>
</dbReference>
<keyword evidence="6" id="KW-0408">Iron</keyword>
<dbReference type="PANTHER" id="PTHR43034:SF2">
    <property type="entry name" value="ION-TRANSLOCATING OXIDOREDUCTASE COMPLEX SUBUNIT C"/>
    <property type="match status" value="1"/>
</dbReference>
<evidence type="ECO:0000313" key="11">
    <source>
        <dbReference type="EMBL" id="MPM31430.1"/>
    </source>
</evidence>
<comment type="caution">
    <text evidence="11">The sequence shown here is derived from an EMBL/GenBank/DDBJ whole genome shotgun (WGS) entry which is preliminary data.</text>
</comment>
<dbReference type="AlphaFoldDB" id="A0A644YSB7"/>
<feature type="domain" description="RnfC Barrel sandwich hybrid" evidence="10">
    <location>
        <begin position="383"/>
        <end position="443"/>
    </location>
</feature>
<evidence type="ECO:0000259" key="9">
    <source>
        <dbReference type="Pfam" id="PF10531"/>
    </source>
</evidence>
<dbReference type="InterPro" id="IPR019554">
    <property type="entry name" value="Soluble_ligand-bd"/>
</dbReference>
<evidence type="ECO:0000256" key="7">
    <source>
        <dbReference type="ARBA" id="ARBA00023014"/>
    </source>
</evidence>
<evidence type="ECO:0000259" key="8">
    <source>
        <dbReference type="Pfam" id="PF01512"/>
    </source>
</evidence>
<proteinExistence type="predicted"/>
<keyword evidence="4" id="KW-0677">Repeat</keyword>
<dbReference type="PIRSF" id="PIRSF036408">
    <property type="entry name" value="PduS_prd"/>
    <property type="match status" value="1"/>
</dbReference>
<keyword evidence="5" id="KW-0249">Electron transport</keyword>
<dbReference type="SUPFAM" id="SSF46548">
    <property type="entry name" value="alpha-helical ferredoxin"/>
    <property type="match status" value="1"/>
</dbReference>